<dbReference type="HAMAP" id="MF_00213">
    <property type="entry name" value="HypA_HybF"/>
    <property type="match status" value="1"/>
</dbReference>
<feature type="binding site" evidence="5">
    <location>
        <position position="76"/>
    </location>
    <ligand>
        <name>Zn(2+)</name>
        <dbReference type="ChEBI" id="CHEBI:29105"/>
    </ligand>
</feature>
<dbReference type="GO" id="GO:0016151">
    <property type="term" value="F:nickel cation binding"/>
    <property type="evidence" value="ECO:0007669"/>
    <property type="project" value="UniProtKB-UniRule"/>
</dbReference>
<gene>
    <name evidence="5 6" type="primary">hypA</name>
    <name evidence="6" type="ORF">DFE_0701</name>
</gene>
<sequence length="116" mass="12675">MHEMSIAQGLIAIMKEEMEKHGVTKLHSVRVAYGELAALVPEALTFAFEACTLGTDMEGATLEMIPIPVVLKCSDCGEQFSPDRSDLFMPCPKCGEGLGHEVLQGKELYLDNMEAE</sequence>
<feature type="binding site" evidence="5">
    <location>
        <position position="94"/>
    </location>
    <ligand>
        <name>Zn(2+)</name>
        <dbReference type="ChEBI" id="CHEBI:29105"/>
    </ligand>
</feature>
<dbReference type="Gene3D" id="3.30.2320.80">
    <property type="match status" value="1"/>
</dbReference>
<dbReference type="OrthoDB" id="9800361at2"/>
<comment type="similarity">
    <text evidence="1 5">Belongs to the HypA/HybF family.</text>
</comment>
<dbReference type="PIRSF" id="PIRSF004761">
    <property type="entry name" value="Hydrgn_mat_HypA"/>
    <property type="match status" value="1"/>
</dbReference>
<dbReference type="InterPro" id="IPR020538">
    <property type="entry name" value="Hydgase_Ni_incorp_HypA/HybF_CS"/>
</dbReference>
<dbReference type="InterPro" id="IPR000688">
    <property type="entry name" value="HypA/HybF"/>
</dbReference>
<proteinExistence type="inferred from homology"/>
<evidence type="ECO:0000313" key="6">
    <source>
        <dbReference type="EMBL" id="BBD07427.1"/>
    </source>
</evidence>
<dbReference type="RefSeq" id="WP_126376664.1">
    <property type="nucleotide sequence ID" value="NZ_AP017378.1"/>
</dbReference>
<dbReference type="NCBIfam" id="TIGR00100">
    <property type="entry name" value="hypA"/>
    <property type="match status" value="1"/>
</dbReference>
<evidence type="ECO:0000256" key="1">
    <source>
        <dbReference type="ARBA" id="ARBA00010748"/>
    </source>
</evidence>
<evidence type="ECO:0000256" key="4">
    <source>
        <dbReference type="ARBA" id="ARBA00022833"/>
    </source>
</evidence>
<dbReference type="Proteomes" id="UP000269883">
    <property type="component" value="Chromosome"/>
</dbReference>
<keyword evidence="2 5" id="KW-0533">Nickel</keyword>
<keyword evidence="7" id="KW-1185">Reference proteome</keyword>
<evidence type="ECO:0000313" key="7">
    <source>
        <dbReference type="Proteomes" id="UP000269883"/>
    </source>
</evidence>
<dbReference type="GO" id="GO:0051604">
    <property type="term" value="P:protein maturation"/>
    <property type="evidence" value="ECO:0007669"/>
    <property type="project" value="InterPro"/>
</dbReference>
<evidence type="ECO:0000256" key="5">
    <source>
        <dbReference type="HAMAP-Rule" id="MF_00213"/>
    </source>
</evidence>
<protein>
    <recommendedName>
        <fullName evidence="5">Hydrogenase maturation factor HypA</fullName>
    </recommendedName>
</protein>
<name>A0A2Z6AW06_9BACT</name>
<dbReference type="PROSITE" id="PS01249">
    <property type="entry name" value="HYPA"/>
    <property type="match status" value="1"/>
</dbReference>
<dbReference type="AlphaFoldDB" id="A0A2Z6AW06"/>
<feature type="binding site" evidence="5">
    <location>
        <position position="73"/>
    </location>
    <ligand>
        <name>Zn(2+)</name>
        <dbReference type="ChEBI" id="CHEBI:29105"/>
    </ligand>
</feature>
<dbReference type="PANTHER" id="PTHR34535">
    <property type="entry name" value="HYDROGENASE MATURATION FACTOR HYPA"/>
    <property type="match status" value="1"/>
</dbReference>
<dbReference type="KEGG" id="dfl:DFE_0701"/>
<keyword evidence="4 5" id="KW-0862">Zinc</keyword>
<dbReference type="Pfam" id="PF01155">
    <property type="entry name" value="HypA"/>
    <property type="match status" value="1"/>
</dbReference>
<comment type="function">
    <text evidence="5">Involved in the maturation of [NiFe] hydrogenases. Required for nickel insertion into the metal center of the hydrogenase.</text>
</comment>
<dbReference type="GO" id="GO:0008270">
    <property type="term" value="F:zinc ion binding"/>
    <property type="evidence" value="ECO:0007669"/>
    <property type="project" value="UniProtKB-UniRule"/>
</dbReference>
<reference evidence="6 7" key="1">
    <citation type="journal article" date="2018" name="Sci. Adv.">
        <title>Multi-heme cytochromes provide a pathway for survival in energy-limited environments.</title>
        <authorList>
            <person name="Deng X."/>
            <person name="Dohmae N."/>
            <person name="Nealson K.H."/>
            <person name="Hashimoto K."/>
            <person name="Okamoto A."/>
        </authorList>
    </citation>
    <scope>NUCLEOTIDE SEQUENCE [LARGE SCALE GENOMIC DNA]</scope>
    <source>
        <strain evidence="6 7">IS5</strain>
    </source>
</reference>
<dbReference type="PANTHER" id="PTHR34535:SF3">
    <property type="entry name" value="HYDROGENASE MATURATION FACTOR HYPA"/>
    <property type="match status" value="1"/>
</dbReference>
<accession>A0A2Z6AW06</accession>
<organism evidence="6 7">
    <name type="scientific">Desulfovibrio ferrophilus</name>
    <dbReference type="NCBI Taxonomy" id="241368"/>
    <lineage>
        <taxon>Bacteria</taxon>
        <taxon>Pseudomonadati</taxon>
        <taxon>Thermodesulfobacteriota</taxon>
        <taxon>Desulfovibrionia</taxon>
        <taxon>Desulfovibrionales</taxon>
        <taxon>Desulfovibrionaceae</taxon>
        <taxon>Desulfovibrio</taxon>
    </lineage>
</organism>
<feature type="binding site" evidence="5">
    <location>
        <position position="91"/>
    </location>
    <ligand>
        <name>Zn(2+)</name>
        <dbReference type="ChEBI" id="CHEBI:29105"/>
    </ligand>
</feature>
<dbReference type="EMBL" id="AP017378">
    <property type="protein sequence ID" value="BBD07427.1"/>
    <property type="molecule type" value="Genomic_DNA"/>
</dbReference>
<feature type="binding site" evidence="5">
    <location>
        <position position="2"/>
    </location>
    <ligand>
        <name>Ni(2+)</name>
        <dbReference type="ChEBI" id="CHEBI:49786"/>
    </ligand>
</feature>
<evidence type="ECO:0000256" key="3">
    <source>
        <dbReference type="ARBA" id="ARBA00022723"/>
    </source>
</evidence>
<evidence type="ECO:0000256" key="2">
    <source>
        <dbReference type="ARBA" id="ARBA00022596"/>
    </source>
</evidence>
<keyword evidence="3 5" id="KW-0479">Metal-binding</keyword>